<protein>
    <submittedName>
        <fullName evidence="3">Peptidoglycan DD-metalloendopeptidase family protein</fullName>
    </submittedName>
</protein>
<dbReference type="InterPro" id="IPR002901">
    <property type="entry name" value="MGlyc_endo_b_GlcNAc-like_dom"/>
</dbReference>
<dbReference type="InterPro" id="IPR016047">
    <property type="entry name" value="M23ase_b-sheet_dom"/>
</dbReference>
<dbReference type="PANTHER" id="PTHR33308:SF9">
    <property type="entry name" value="PEPTIDOGLYCAN HYDROLASE FLGJ"/>
    <property type="match status" value="1"/>
</dbReference>
<dbReference type="Pfam" id="PF01551">
    <property type="entry name" value="Peptidase_M23"/>
    <property type="match status" value="1"/>
</dbReference>
<evidence type="ECO:0000259" key="2">
    <source>
        <dbReference type="SMART" id="SM00047"/>
    </source>
</evidence>
<organism evidence="3 4">
    <name type="scientific">Phocaeicola dorei</name>
    <dbReference type="NCBI Taxonomy" id="357276"/>
    <lineage>
        <taxon>Bacteria</taxon>
        <taxon>Pseudomonadati</taxon>
        <taxon>Bacteroidota</taxon>
        <taxon>Bacteroidia</taxon>
        <taxon>Bacteroidales</taxon>
        <taxon>Bacteroidaceae</taxon>
        <taxon>Phocaeicola</taxon>
    </lineage>
</organism>
<dbReference type="InterPro" id="IPR011055">
    <property type="entry name" value="Dup_hybrid_motif"/>
</dbReference>
<dbReference type="RefSeq" id="WP_149941204.1">
    <property type="nucleotide sequence ID" value="NZ_VVZB01000019.1"/>
</dbReference>
<dbReference type="InterPro" id="IPR051056">
    <property type="entry name" value="Glycosyl_Hydrolase_73"/>
</dbReference>
<evidence type="ECO:0000313" key="4">
    <source>
        <dbReference type="Proteomes" id="UP000347681"/>
    </source>
</evidence>
<evidence type="ECO:0000256" key="1">
    <source>
        <dbReference type="ARBA" id="ARBA00022801"/>
    </source>
</evidence>
<reference evidence="3 4" key="1">
    <citation type="journal article" date="2019" name="Nat. Med.">
        <title>A library of human gut bacterial isolates paired with longitudinal multiomics data enables mechanistic microbiome research.</title>
        <authorList>
            <person name="Poyet M."/>
            <person name="Groussin M."/>
            <person name="Gibbons S.M."/>
            <person name="Avila-Pacheco J."/>
            <person name="Jiang X."/>
            <person name="Kearney S.M."/>
            <person name="Perrotta A.R."/>
            <person name="Berdy B."/>
            <person name="Zhao S."/>
            <person name="Lieberman T.D."/>
            <person name="Swanson P.K."/>
            <person name="Smith M."/>
            <person name="Roesemann S."/>
            <person name="Alexander J.E."/>
            <person name="Rich S.A."/>
            <person name="Livny J."/>
            <person name="Vlamakis H."/>
            <person name="Clish C."/>
            <person name="Bullock K."/>
            <person name="Deik A."/>
            <person name="Scott J."/>
            <person name="Pierce K.A."/>
            <person name="Xavier R.J."/>
            <person name="Alm E.J."/>
        </authorList>
    </citation>
    <scope>NUCLEOTIDE SEQUENCE [LARGE SCALE GENOMIC DNA]</scope>
    <source>
        <strain evidence="3 4">BIOML-A5</strain>
    </source>
</reference>
<accession>A0A5M5ZP40</accession>
<dbReference type="SMART" id="SM00047">
    <property type="entry name" value="LYZ2"/>
    <property type="match status" value="1"/>
</dbReference>
<dbReference type="PANTHER" id="PTHR33308">
    <property type="entry name" value="PEPTIDOGLYCAN HYDROLASE FLGJ"/>
    <property type="match status" value="1"/>
</dbReference>
<dbReference type="Gene3D" id="1.10.530.10">
    <property type="match status" value="1"/>
</dbReference>
<dbReference type="CDD" id="cd12797">
    <property type="entry name" value="M23_peptidase"/>
    <property type="match status" value="1"/>
</dbReference>
<comment type="caution">
    <text evidence="3">The sequence shown here is derived from an EMBL/GenBank/DDBJ whole genome shotgun (WGS) entry which is preliminary data.</text>
</comment>
<dbReference type="Pfam" id="PF01832">
    <property type="entry name" value="Glucosaminidase"/>
    <property type="match status" value="1"/>
</dbReference>
<dbReference type="SUPFAM" id="SSF51261">
    <property type="entry name" value="Duplicated hybrid motif"/>
    <property type="match status" value="1"/>
</dbReference>
<dbReference type="EMBL" id="VVZB01000019">
    <property type="protein sequence ID" value="KAA5379548.1"/>
    <property type="molecule type" value="Genomic_DNA"/>
</dbReference>
<keyword evidence="1" id="KW-0378">Hydrolase</keyword>
<sequence>MASKNQEYAELYAEYAMEQMRRYGIPASVTLAQGILESSNGQSELARKENNHFGIKATSEWIAEGGRYGLYSDDKPNEKFCSYDSVGDSYEHHSRFLKENSRYSRCFALSPDDYKGWAHEIERAGYATGGHYADSLQRIIERNGLQAYDRQVMEEMEKQGKKFGVENNPLREAEKTTGYSFPVERKEFLFITSPFGMGQDPANSEKQRMHTGIDIRCNGDAVLATENGGKVVAVNGKSVTVEYGRRDGSKVQCTYMNTGEISVKVGDTVQAGQRLGTTGKSGEHLHFGVRYIHADGTRREVDPAAYLAEIAQKGNIRQQLMHNGNDLLTKYKETESVKENIPLSPDAWMKKLLSSEDSGIGLSGCNDPIVDMAMTAFTSLMLLAVQIDRKEEEEQKAAISEAMDSKRIDLKPLLPGMKTCDLVIGENGRATLRAENGNVQVSRELTVAELSRLSATLNNGSLSEEAKRLRVTGMLNTVILSETASQKFEQGMSEQQGQTENLKR</sequence>
<dbReference type="AlphaFoldDB" id="A0A5M5ZP40"/>
<dbReference type="Gene3D" id="2.70.70.10">
    <property type="entry name" value="Glucose Permease (Domain IIA)"/>
    <property type="match status" value="1"/>
</dbReference>
<dbReference type="Proteomes" id="UP000347681">
    <property type="component" value="Unassembled WGS sequence"/>
</dbReference>
<proteinExistence type="predicted"/>
<name>A0A5M5ZP40_9BACT</name>
<dbReference type="GO" id="GO:0004040">
    <property type="term" value="F:amidase activity"/>
    <property type="evidence" value="ECO:0007669"/>
    <property type="project" value="InterPro"/>
</dbReference>
<gene>
    <name evidence="3" type="ORF">F2Y61_20370</name>
</gene>
<feature type="domain" description="Mannosyl-glycoprotein endo-beta-N-acetylglucosamidase-like" evidence="2">
    <location>
        <begin position="2"/>
        <end position="149"/>
    </location>
</feature>
<evidence type="ECO:0000313" key="3">
    <source>
        <dbReference type="EMBL" id="KAA5379548.1"/>
    </source>
</evidence>